<dbReference type="InterPro" id="IPR013525">
    <property type="entry name" value="ABC2_TM"/>
</dbReference>
<dbReference type="Pfam" id="PF12698">
    <property type="entry name" value="ABC2_membrane_3"/>
    <property type="match status" value="1"/>
</dbReference>
<dbReference type="InterPro" id="IPR047817">
    <property type="entry name" value="ABC2_TM_bact-type"/>
</dbReference>
<proteinExistence type="inferred from homology"/>
<evidence type="ECO:0000256" key="4">
    <source>
        <dbReference type="ARBA" id="ARBA00022475"/>
    </source>
</evidence>
<keyword evidence="11" id="KW-1185">Reference proteome</keyword>
<evidence type="ECO:0000259" key="9">
    <source>
        <dbReference type="PROSITE" id="PS51012"/>
    </source>
</evidence>
<dbReference type="Gene3D" id="3.40.1710.10">
    <property type="entry name" value="abc type-2 transporter like domain"/>
    <property type="match status" value="1"/>
</dbReference>
<evidence type="ECO:0000313" key="11">
    <source>
        <dbReference type="Proteomes" id="UP001596031"/>
    </source>
</evidence>
<evidence type="ECO:0000256" key="5">
    <source>
        <dbReference type="ARBA" id="ARBA00022692"/>
    </source>
</evidence>
<evidence type="ECO:0000256" key="8">
    <source>
        <dbReference type="SAM" id="Phobius"/>
    </source>
</evidence>
<feature type="transmembrane region" description="Helical" evidence="8">
    <location>
        <begin position="191"/>
        <end position="214"/>
    </location>
</feature>
<dbReference type="PANTHER" id="PTHR30294">
    <property type="entry name" value="MEMBRANE COMPONENT OF ABC TRANSPORTER YHHJ-RELATED"/>
    <property type="match status" value="1"/>
</dbReference>
<keyword evidence="5 8" id="KW-0812">Transmembrane</keyword>
<evidence type="ECO:0000256" key="1">
    <source>
        <dbReference type="ARBA" id="ARBA00004651"/>
    </source>
</evidence>
<name>A0ABW0PKR2_9BURK</name>
<dbReference type="Proteomes" id="UP001596031">
    <property type="component" value="Unassembled WGS sequence"/>
</dbReference>
<feature type="transmembrane region" description="Helical" evidence="8">
    <location>
        <begin position="299"/>
        <end position="320"/>
    </location>
</feature>
<feature type="transmembrane region" description="Helical" evidence="8">
    <location>
        <begin position="270"/>
        <end position="292"/>
    </location>
</feature>
<evidence type="ECO:0000256" key="3">
    <source>
        <dbReference type="ARBA" id="ARBA00022448"/>
    </source>
</evidence>
<protein>
    <submittedName>
        <fullName evidence="10">ABC transporter permease</fullName>
    </submittedName>
</protein>
<dbReference type="PANTHER" id="PTHR30294:SF29">
    <property type="entry name" value="MULTIDRUG ABC TRANSPORTER PERMEASE YBHS-RELATED"/>
    <property type="match status" value="1"/>
</dbReference>
<comment type="subcellular location">
    <subcellularLocation>
        <location evidence="1">Cell membrane</location>
        <topology evidence="1">Multi-pass membrane protein</topology>
    </subcellularLocation>
</comment>
<organism evidence="10 11">
    <name type="scientific">Massilia jejuensis</name>
    <dbReference type="NCBI Taxonomy" id="648894"/>
    <lineage>
        <taxon>Bacteria</taxon>
        <taxon>Pseudomonadati</taxon>
        <taxon>Pseudomonadota</taxon>
        <taxon>Betaproteobacteria</taxon>
        <taxon>Burkholderiales</taxon>
        <taxon>Oxalobacteraceae</taxon>
        <taxon>Telluria group</taxon>
        <taxon>Massilia</taxon>
    </lineage>
</organism>
<keyword evidence="6 8" id="KW-1133">Transmembrane helix</keyword>
<keyword evidence="4" id="KW-1003">Cell membrane</keyword>
<reference evidence="11" key="1">
    <citation type="journal article" date="2019" name="Int. J. Syst. Evol. Microbiol.">
        <title>The Global Catalogue of Microorganisms (GCM) 10K type strain sequencing project: providing services to taxonomists for standard genome sequencing and annotation.</title>
        <authorList>
            <consortium name="The Broad Institute Genomics Platform"/>
            <consortium name="The Broad Institute Genome Sequencing Center for Infectious Disease"/>
            <person name="Wu L."/>
            <person name="Ma J."/>
        </authorList>
    </citation>
    <scope>NUCLEOTIDE SEQUENCE [LARGE SCALE GENOMIC DNA]</scope>
    <source>
        <strain evidence="11">CCUG 38813</strain>
    </source>
</reference>
<feature type="transmembrane region" description="Helical" evidence="8">
    <location>
        <begin position="35"/>
        <end position="56"/>
    </location>
</feature>
<comment type="caution">
    <text evidence="10">The sequence shown here is derived from an EMBL/GenBank/DDBJ whole genome shotgun (WGS) entry which is preliminary data.</text>
</comment>
<feature type="domain" description="ABC transmembrane type-2" evidence="9">
    <location>
        <begin position="144"/>
        <end position="384"/>
    </location>
</feature>
<evidence type="ECO:0000256" key="2">
    <source>
        <dbReference type="ARBA" id="ARBA00007783"/>
    </source>
</evidence>
<dbReference type="RefSeq" id="WP_379723300.1">
    <property type="nucleotide sequence ID" value="NZ_JBHSMS010000047.1"/>
</dbReference>
<dbReference type="InterPro" id="IPR051449">
    <property type="entry name" value="ABC-2_transporter_component"/>
</dbReference>
<evidence type="ECO:0000313" key="10">
    <source>
        <dbReference type="EMBL" id="MFC5512633.1"/>
    </source>
</evidence>
<keyword evidence="7 8" id="KW-0472">Membrane</keyword>
<dbReference type="EMBL" id="JBHSMS010000047">
    <property type="protein sequence ID" value="MFC5512633.1"/>
    <property type="molecule type" value="Genomic_DNA"/>
</dbReference>
<sequence length="386" mass="41095">PAPPPPAPRRAAGGGWWRRAAGISRREALELRRDPVRAVLAMLGSLLLMVVIGYGLSMDVEDLRYAVLDRDQTTLSRDYALNLSGSRYFLEQAPIEDYAALDRRMRSGELALALEIPPGFARALARGRPAEIGAWIDGANPVRAETVAGYVQGMHQHWLAARAPGAARTGGAAVAVETRFRYNPDVRSLPAMVPAIIALLLLNLPAMQAALAVVREKEMGSIVNLYVTPLRRSEFVIGKQAPYVVLAMANYLVMTLMAVTVFGVPLKGSVAALTLAVFLFCICSTGIGLLASTFTRSQIAAIFSTMIGTMVPAIQFAGLINPVAALEGAGRVIGEAYPASHMLTISRGVFAKALGLAELSGDMLALLGAIPVIMGLAIALLPKQER</sequence>
<accession>A0ABW0PKR2</accession>
<keyword evidence="3" id="KW-0813">Transport</keyword>
<evidence type="ECO:0000256" key="6">
    <source>
        <dbReference type="ARBA" id="ARBA00022989"/>
    </source>
</evidence>
<feature type="non-terminal residue" evidence="10">
    <location>
        <position position="1"/>
    </location>
</feature>
<comment type="similarity">
    <text evidence="2">Belongs to the ABC-2 integral membrane protein family.</text>
</comment>
<feature type="transmembrane region" description="Helical" evidence="8">
    <location>
        <begin position="241"/>
        <end position="264"/>
    </location>
</feature>
<gene>
    <name evidence="10" type="ORF">ACFPOU_16040</name>
</gene>
<feature type="transmembrane region" description="Helical" evidence="8">
    <location>
        <begin position="363"/>
        <end position="381"/>
    </location>
</feature>
<dbReference type="PROSITE" id="PS51012">
    <property type="entry name" value="ABC_TM2"/>
    <property type="match status" value="1"/>
</dbReference>
<evidence type="ECO:0000256" key="7">
    <source>
        <dbReference type="ARBA" id="ARBA00023136"/>
    </source>
</evidence>